<dbReference type="GO" id="GO:0008097">
    <property type="term" value="F:5S rRNA binding"/>
    <property type="evidence" value="ECO:0007669"/>
    <property type="project" value="InterPro"/>
</dbReference>
<dbReference type="GO" id="GO:0003735">
    <property type="term" value="F:structural constituent of ribosome"/>
    <property type="evidence" value="ECO:0007669"/>
    <property type="project" value="InterPro"/>
</dbReference>
<dbReference type="InterPro" id="IPR020057">
    <property type="entry name" value="Ribosomal_bL25_b-dom"/>
</dbReference>
<keyword evidence="4 5" id="KW-0687">Ribonucleoprotein</keyword>
<comment type="similarity">
    <text evidence="5">Belongs to the bacterial ribosomal protein bL25 family. CTC subfamily.</text>
</comment>
<dbReference type="InterPro" id="IPR011035">
    <property type="entry name" value="Ribosomal_bL25/Gln-tRNA_synth"/>
</dbReference>
<dbReference type="Pfam" id="PF14693">
    <property type="entry name" value="Ribosomal_TL5_C"/>
    <property type="match status" value="1"/>
</dbReference>
<evidence type="ECO:0000259" key="6">
    <source>
        <dbReference type="Pfam" id="PF01386"/>
    </source>
</evidence>
<feature type="domain" description="Large ribosomal subunit protein bL25 L25" evidence="6">
    <location>
        <begin position="7"/>
        <end position="94"/>
    </location>
</feature>
<dbReference type="Pfam" id="PF01386">
    <property type="entry name" value="Ribosomal_L25p"/>
    <property type="match status" value="1"/>
</dbReference>
<dbReference type="SUPFAM" id="SSF50715">
    <property type="entry name" value="Ribosomal protein L25-like"/>
    <property type="match status" value="1"/>
</dbReference>
<evidence type="ECO:0000259" key="7">
    <source>
        <dbReference type="Pfam" id="PF14693"/>
    </source>
</evidence>
<sequence>MAKDYSLQAEARSLQGKGASRRLRRENGVPAVVYGAGKDPQSITLKHNELIRNLEEEAFYSQIITLDFSGKKELAILRDLQRHPAKAVILHADFQRIKEDEELTVNVSLHYINESEAPAVKVHGGKVSHVMNEVEIACLPKDLPQFIEVDMMDVEKGQIVHMSDIKLPEGVTIPALALGEDHDQALAAIH</sequence>
<comment type="subunit">
    <text evidence="5">Part of the 50S ribosomal subunit; part of the 5S rRNA/L5/L18/L25 subcomplex. Contacts the 5S rRNA. Binds to the 5S rRNA independently of L5 and L18.</text>
</comment>
<dbReference type="PANTHER" id="PTHR33284:SF1">
    <property type="entry name" value="RIBOSOMAL PROTEIN L25_GLN-TRNA SYNTHETASE, ANTI-CODON-BINDING DOMAIN-CONTAINING PROTEIN"/>
    <property type="match status" value="1"/>
</dbReference>
<dbReference type="GO" id="GO:0006412">
    <property type="term" value="P:translation"/>
    <property type="evidence" value="ECO:0007669"/>
    <property type="project" value="UniProtKB-UniRule"/>
</dbReference>
<keyword evidence="3 5" id="KW-0689">Ribosomal protein</keyword>
<protein>
    <recommendedName>
        <fullName evidence="5">Large ribosomal subunit protein bL25</fullName>
    </recommendedName>
    <alternativeName>
        <fullName evidence="5">General stress protein CTC</fullName>
    </alternativeName>
</protein>
<proteinExistence type="inferred from homology"/>
<dbReference type="EMBL" id="CACVAT010000487">
    <property type="protein sequence ID" value="CAA6828959.1"/>
    <property type="molecule type" value="Genomic_DNA"/>
</dbReference>
<evidence type="ECO:0000256" key="1">
    <source>
        <dbReference type="ARBA" id="ARBA00022730"/>
    </source>
</evidence>
<evidence type="ECO:0000313" key="8">
    <source>
        <dbReference type="EMBL" id="CAA6828959.1"/>
    </source>
</evidence>
<comment type="function">
    <text evidence="5">This is one of the proteins that binds to the 5S RNA in the ribosome where it forms part of the central protuberance.</text>
</comment>
<dbReference type="AlphaFoldDB" id="A0A6S6UAY2"/>
<dbReference type="InterPro" id="IPR020930">
    <property type="entry name" value="Ribosomal_uL5_bac-type"/>
</dbReference>
<dbReference type="NCBIfam" id="TIGR00731">
    <property type="entry name" value="bL25_bact_ctc"/>
    <property type="match status" value="1"/>
</dbReference>
<dbReference type="GO" id="GO:0022625">
    <property type="term" value="C:cytosolic large ribosomal subunit"/>
    <property type="evidence" value="ECO:0007669"/>
    <property type="project" value="TreeGrafter"/>
</dbReference>
<dbReference type="NCBIfam" id="NF004130">
    <property type="entry name" value="PRK05618.1-5"/>
    <property type="match status" value="1"/>
</dbReference>
<dbReference type="InterPro" id="IPR020056">
    <property type="entry name" value="Rbsml_bL25/Gln-tRNA_synth_N"/>
</dbReference>
<evidence type="ECO:0000256" key="5">
    <source>
        <dbReference type="HAMAP-Rule" id="MF_01334"/>
    </source>
</evidence>
<gene>
    <name evidence="5" type="primary">rplY</name>
    <name evidence="5" type="synonym">ctc</name>
    <name evidence="8" type="ORF">HELGO_WM21105</name>
</gene>
<dbReference type="InterPro" id="IPR029751">
    <property type="entry name" value="Ribosomal_L25_dom"/>
</dbReference>
<accession>A0A6S6UAY2</accession>
<dbReference type="CDD" id="cd00495">
    <property type="entry name" value="Ribosomal_L25_TL5_CTC"/>
    <property type="match status" value="1"/>
</dbReference>
<dbReference type="Gene3D" id="2.40.240.10">
    <property type="entry name" value="Ribosomal Protein L25, Chain P"/>
    <property type="match status" value="1"/>
</dbReference>
<reference evidence="8" key="1">
    <citation type="submission" date="2020-01" db="EMBL/GenBank/DDBJ databases">
        <authorList>
            <person name="Meier V. D."/>
            <person name="Meier V D."/>
        </authorList>
    </citation>
    <scope>NUCLEOTIDE SEQUENCE</scope>
    <source>
        <strain evidence="8">HLG_WM_MAG_09</strain>
    </source>
</reference>
<evidence type="ECO:0000256" key="4">
    <source>
        <dbReference type="ARBA" id="ARBA00023274"/>
    </source>
</evidence>
<dbReference type="Gene3D" id="2.170.120.20">
    <property type="entry name" value="Ribosomal protein L25, beta domain"/>
    <property type="match status" value="1"/>
</dbReference>
<feature type="domain" description="Large ribosomal subunit protein bL25 beta" evidence="7">
    <location>
        <begin position="103"/>
        <end position="175"/>
    </location>
</feature>
<name>A0A6S6UAY2_9GAMM</name>
<dbReference type="HAMAP" id="MF_01336">
    <property type="entry name" value="Ribosomal_bL25"/>
    <property type="match status" value="1"/>
</dbReference>
<dbReference type="PANTHER" id="PTHR33284">
    <property type="entry name" value="RIBOSOMAL PROTEIN L25/GLN-TRNA SYNTHETASE, ANTI-CODON-BINDING DOMAIN-CONTAINING PROTEIN"/>
    <property type="match status" value="1"/>
</dbReference>
<keyword evidence="1 5" id="KW-0699">rRNA-binding</keyword>
<keyword evidence="2 5" id="KW-0694">RNA-binding</keyword>
<dbReference type="InterPro" id="IPR001021">
    <property type="entry name" value="Ribosomal_bL25_long"/>
</dbReference>
<evidence type="ECO:0000256" key="2">
    <source>
        <dbReference type="ARBA" id="ARBA00022884"/>
    </source>
</evidence>
<dbReference type="NCBIfam" id="NF004128">
    <property type="entry name" value="PRK05618.1-2"/>
    <property type="match status" value="1"/>
</dbReference>
<dbReference type="NCBIfam" id="NF004612">
    <property type="entry name" value="PRK05943.1"/>
    <property type="match status" value="1"/>
</dbReference>
<dbReference type="HAMAP" id="MF_01334">
    <property type="entry name" value="Ribosomal_bL25_CTC"/>
    <property type="match status" value="1"/>
</dbReference>
<evidence type="ECO:0000256" key="3">
    <source>
        <dbReference type="ARBA" id="ARBA00022980"/>
    </source>
</evidence>
<dbReference type="InterPro" id="IPR037121">
    <property type="entry name" value="Ribosomal_bL25_C"/>
</dbReference>
<dbReference type="InterPro" id="IPR020055">
    <property type="entry name" value="Ribosomal_bL25_short"/>
</dbReference>
<organism evidence="8">
    <name type="scientific">uncultured Thiotrichaceae bacterium</name>
    <dbReference type="NCBI Taxonomy" id="298394"/>
    <lineage>
        <taxon>Bacteria</taxon>
        <taxon>Pseudomonadati</taxon>
        <taxon>Pseudomonadota</taxon>
        <taxon>Gammaproteobacteria</taxon>
        <taxon>Thiotrichales</taxon>
        <taxon>Thiotrichaceae</taxon>
        <taxon>environmental samples</taxon>
    </lineage>
</organism>